<evidence type="ECO:0000313" key="3">
    <source>
        <dbReference type="Proteomes" id="UP000245429"/>
    </source>
</evidence>
<keyword evidence="1" id="KW-0812">Transmembrane</keyword>
<accession>A0A2U8QSY3</accession>
<reference evidence="2 3" key="1">
    <citation type="submission" date="2018-05" db="EMBL/GenBank/DDBJ databases">
        <title>Flavobacterium sp. MEBiC07310.</title>
        <authorList>
            <person name="Baek K."/>
        </authorList>
    </citation>
    <scope>NUCLEOTIDE SEQUENCE [LARGE SCALE GENOMIC DNA]</scope>
    <source>
        <strain evidence="2 3">MEBiC07310</strain>
    </source>
</reference>
<sequence>MKNKFIKYLVYSIIGIIVLYISVTIGNTIKISNSESFKVAKDYVLNDENIINQLGNIKRFGSFPSGRIKTINGIEHAQIELFVEGSIKESNVILIMEKNRNDWEVKDFFYND</sequence>
<dbReference type="Pfam" id="PF08695">
    <property type="entry name" value="Coa1"/>
    <property type="match status" value="1"/>
</dbReference>
<feature type="transmembrane region" description="Helical" evidence="1">
    <location>
        <begin position="6"/>
        <end position="29"/>
    </location>
</feature>
<keyword evidence="3" id="KW-1185">Reference proteome</keyword>
<dbReference type="EMBL" id="CP029463">
    <property type="protein sequence ID" value="AWM12955.1"/>
    <property type="molecule type" value="Genomic_DNA"/>
</dbReference>
<keyword evidence="1" id="KW-0472">Membrane</keyword>
<evidence type="ECO:0000313" key="2">
    <source>
        <dbReference type="EMBL" id="AWM12955.1"/>
    </source>
</evidence>
<dbReference type="OrthoDB" id="9814143at2"/>
<organism evidence="2 3">
    <name type="scientific">Flavobacterium sediminis</name>
    <dbReference type="NCBI Taxonomy" id="2201181"/>
    <lineage>
        <taxon>Bacteria</taxon>
        <taxon>Pseudomonadati</taxon>
        <taxon>Bacteroidota</taxon>
        <taxon>Flavobacteriia</taxon>
        <taxon>Flavobacteriales</taxon>
        <taxon>Flavobacteriaceae</taxon>
        <taxon>Flavobacterium</taxon>
    </lineage>
</organism>
<proteinExistence type="predicted"/>
<dbReference type="Proteomes" id="UP000245429">
    <property type="component" value="Chromosome"/>
</dbReference>
<name>A0A2U8QSY3_9FLAO</name>
<evidence type="ECO:0000256" key="1">
    <source>
        <dbReference type="SAM" id="Phobius"/>
    </source>
</evidence>
<dbReference type="InterPro" id="IPR014807">
    <property type="entry name" value="Coa1"/>
</dbReference>
<keyword evidence="1" id="KW-1133">Transmembrane helix</keyword>
<dbReference type="RefSeq" id="WP_109568363.1">
    <property type="nucleotide sequence ID" value="NZ_CP029463.1"/>
</dbReference>
<evidence type="ECO:0008006" key="4">
    <source>
        <dbReference type="Google" id="ProtNLM"/>
    </source>
</evidence>
<dbReference type="KEGG" id="fse:DI487_03115"/>
<gene>
    <name evidence="2" type="ORF">DI487_03115</name>
</gene>
<protein>
    <recommendedName>
        <fullName evidence="4">DUF4878 domain-containing protein</fullName>
    </recommendedName>
</protein>
<dbReference type="AlphaFoldDB" id="A0A2U8QSY3"/>